<protein>
    <submittedName>
        <fullName evidence="6">Unannotated protein</fullName>
    </submittedName>
</protein>
<keyword evidence="4" id="KW-0067">ATP-binding</keyword>
<evidence type="ECO:0000313" key="6">
    <source>
        <dbReference type="EMBL" id="CAB4987816.1"/>
    </source>
</evidence>
<dbReference type="InterPro" id="IPR050763">
    <property type="entry name" value="ABC_transporter_ATP-binding"/>
</dbReference>
<dbReference type="PROSITE" id="PS50893">
    <property type="entry name" value="ABC_TRANSPORTER_2"/>
    <property type="match status" value="1"/>
</dbReference>
<dbReference type="GO" id="GO:0005524">
    <property type="term" value="F:ATP binding"/>
    <property type="evidence" value="ECO:0007669"/>
    <property type="project" value="UniProtKB-KW"/>
</dbReference>
<keyword evidence="2" id="KW-0813">Transport</keyword>
<comment type="similarity">
    <text evidence="1">Belongs to the ABC transporter superfamily.</text>
</comment>
<keyword evidence="3" id="KW-0547">Nucleotide-binding</keyword>
<dbReference type="GO" id="GO:0016887">
    <property type="term" value="F:ATP hydrolysis activity"/>
    <property type="evidence" value="ECO:0007669"/>
    <property type="project" value="InterPro"/>
</dbReference>
<dbReference type="PANTHER" id="PTHR42711">
    <property type="entry name" value="ABC TRANSPORTER ATP-BINDING PROTEIN"/>
    <property type="match status" value="1"/>
</dbReference>
<proteinExistence type="inferred from homology"/>
<evidence type="ECO:0000256" key="1">
    <source>
        <dbReference type="ARBA" id="ARBA00005417"/>
    </source>
</evidence>
<feature type="domain" description="ABC transporter" evidence="5">
    <location>
        <begin position="11"/>
        <end position="236"/>
    </location>
</feature>
<dbReference type="SUPFAM" id="SSF52540">
    <property type="entry name" value="P-loop containing nucleoside triphosphate hydrolases"/>
    <property type="match status" value="1"/>
</dbReference>
<name>A0A6J7N3M7_9ZZZZ</name>
<dbReference type="InterPro" id="IPR003439">
    <property type="entry name" value="ABC_transporter-like_ATP-bd"/>
</dbReference>
<dbReference type="InterPro" id="IPR003593">
    <property type="entry name" value="AAA+_ATPase"/>
</dbReference>
<dbReference type="Gene3D" id="3.40.50.300">
    <property type="entry name" value="P-loop containing nucleotide triphosphate hydrolases"/>
    <property type="match status" value="1"/>
</dbReference>
<gene>
    <name evidence="6" type="ORF">UFOPK3937_01129</name>
</gene>
<dbReference type="AlphaFoldDB" id="A0A6J7N3M7"/>
<organism evidence="6">
    <name type="scientific">freshwater metagenome</name>
    <dbReference type="NCBI Taxonomy" id="449393"/>
    <lineage>
        <taxon>unclassified sequences</taxon>
        <taxon>metagenomes</taxon>
        <taxon>ecological metagenomes</taxon>
    </lineage>
</organism>
<reference evidence="6" key="1">
    <citation type="submission" date="2020-05" db="EMBL/GenBank/DDBJ databases">
        <authorList>
            <person name="Chiriac C."/>
            <person name="Salcher M."/>
            <person name="Ghai R."/>
            <person name="Kavagutti S V."/>
        </authorList>
    </citation>
    <scope>NUCLEOTIDE SEQUENCE</scope>
</reference>
<sequence length="301" mass="33525">MNFTNEREVTVSFEHLTKYYGTTRGIEDVTFDVYRGEVFGFLGPNGAGKTTAIRTVLGLIKATSGNAQILGVDALKPNSELRRRIGYLPGIAATYDNYTARGYLQFIAGMRNLDLSSAILNLGERLDLDLEQQIRGLSKGNRQKVSVVQAFMHSPDVLFLDEPTSGLDPLVQREFEKLLDETIQRGASVILSSHVLSEVEHLAHRIAIIDKGRIVLIDEIAALKNKARKKVDLIFDKPVSYSDFEAVKNIEEITIVNGALKCVVSGSEYELLRRAVELNVTEVRTQESSLEEIFMDFVGSR</sequence>
<dbReference type="PROSITE" id="PS00211">
    <property type="entry name" value="ABC_TRANSPORTER_1"/>
    <property type="match status" value="1"/>
</dbReference>
<evidence type="ECO:0000256" key="4">
    <source>
        <dbReference type="ARBA" id="ARBA00022840"/>
    </source>
</evidence>
<evidence type="ECO:0000256" key="3">
    <source>
        <dbReference type="ARBA" id="ARBA00022741"/>
    </source>
</evidence>
<dbReference type="InterPro" id="IPR027417">
    <property type="entry name" value="P-loop_NTPase"/>
</dbReference>
<dbReference type="EMBL" id="CAFBOJ010000145">
    <property type="protein sequence ID" value="CAB4987816.1"/>
    <property type="molecule type" value="Genomic_DNA"/>
</dbReference>
<dbReference type="PANTHER" id="PTHR42711:SF5">
    <property type="entry name" value="ABC TRANSPORTER ATP-BINDING PROTEIN NATA"/>
    <property type="match status" value="1"/>
</dbReference>
<evidence type="ECO:0000259" key="5">
    <source>
        <dbReference type="PROSITE" id="PS50893"/>
    </source>
</evidence>
<accession>A0A6J7N3M7</accession>
<dbReference type="SMART" id="SM00382">
    <property type="entry name" value="AAA"/>
    <property type="match status" value="1"/>
</dbReference>
<dbReference type="Pfam" id="PF00005">
    <property type="entry name" value="ABC_tran"/>
    <property type="match status" value="1"/>
</dbReference>
<dbReference type="InterPro" id="IPR017871">
    <property type="entry name" value="ABC_transporter-like_CS"/>
</dbReference>
<dbReference type="CDD" id="cd03230">
    <property type="entry name" value="ABC_DR_subfamily_A"/>
    <property type="match status" value="1"/>
</dbReference>
<evidence type="ECO:0000256" key="2">
    <source>
        <dbReference type="ARBA" id="ARBA00022448"/>
    </source>
</evidence>